<dbReference type="InterPro" id="IPR043203">
    <property type="entry name" value="VGCC_Ca_Na"/>
</dbReference>
<accession>A0A9N9QBU1</accession>
<evidence type="ECO:0000256" key="2">
    <source>
        <dbReference type="ARBA" id="ARBA00022692"/>
    </source>
</evidence>
<comment type="subcellular location">
    <subcellularLocation>
        <location evidence="1">Membrane</location>
        <topology evidence="1">Multi-pass membrane protein</topology>
    </subcellularLocation>
</comment>
<keyword evidence="2 6" id="KW-0812">Transmembrane</keyword>
<feature type="transmembrane region" description="Helical" evidence="6">
    <location>
        <begin position="286"/>
        <end position="311"/>
    </location>
</feature>
<keyword evidence="4 6" id="KW-0472">Membrane</keyword>
<name>A0A9N9QBU1_9CUCU</name>
<dbReference type="AlphaFoldDB" id="A0A9N9QBU1"/>
<keyword evidence="3 6" id="KW-1133">Transmembrane helix</keyword>
<feature type="transmembrane region" description="Helical" evidence="6">
    <location>
        <begin position="585"/>
        <end position="613"/>
    </location>
</feature>
<evidence type="ECO:0000256" key="3">
    <source>
        <dbReference type="ARBA" id="ARBA00022989"/>
    </source>
</evidence>
<dbReference type="GO" id="GO:0001518">
    <property type="term" value="C:voltage-gated sodium channel complex"/>
    <property type="evidence" value="ECO:0007669"/>
    <property type="project" value="TreeGrafter"/>
</dbReference>
<reference evidence="8" key="1">
    <citation type="submission" date="2022-01" db="EMBL/GenBank/DDBJ databases">
        <authorList>
            <person name="King R."/>
        </authorList>
    </citation>
    <scope>NUCLEOTIDE SEQUENCE</scope>
</reference>
<dbReference type="GO" id="GO:0005248">
    <property type="term" value="F:voltage-gated sodium channel activity"/>
    <property type="evidence" value="ECO:0007669"/>
    <property type="project" value="TreeGrafter"/>
</dbReference>
<evidence type="ECO:0000256" key="6">
    <source>
        <dbReference type="SAM" id="Phobius"/>
    </source>
</evidence>
<feature type="compositionally biased region" description="Acidic residues" evidence="5">
    <location>
        <begin position="454"/>
        <end position="466"/>
    </location>
</feature>
<evidence type="ECO:0000313" key="9">
    <source>
        <dbReference type="Proteomes" id="UP001152799"/>
    </source>
</evidence>
<dbReference type="GO" id="GO:0019228">
    <property type="term" value="P:neuronal action potential"/>
    <property type="evidence" value="ECO:0007669"/>
    <property type="project" value="TreeGrafter"/>
</dbReference>
<feature type="transmembrane region" description="Helical" evidence="6">
    <location>
        <begin position="548"/>
        <end position="565"/>
    </location>
</feature>
<dbReference type="Pfam" id="PF00520">
    <property type="entry name" value="Ion_trans"/>
    <property type="match status" value="1"/>
</dbReference>
<feature type="region of interest" description="Disordered" evidence="5">
    <location>
        <begin position="1"/>
        <end position="20"/>
    </location>
</feature>
<dbReference type="PANTHER" id="PTHR10037:SF62">
    <property type="entry name" value="SODIUM CHANNEL PROTEIN 60E"/>
    <property type="match status" value="1"/>
</dbReference>
<evidence type="ECO:0000256" key="1">
    <source>
        <dbReference type="ARBA" id="ARBA00004141"/>
    </source>
</evidence>
<dbReference type="InterPro" id="IPR027359">
    <property type="entry name" value="Volt_channel_dom_sf"/>
</dbReference>
<evidence type="ECO:0000259" key="7">
    <source>
        <dbReference type="Pfam" id="PF00520"/>
    </source>
</evidence>
<dbReference type="SUPFAM" id="SSF81324">
    <property type="entry name" value="Voltage-gated potassium channels"/>
    <property type="match status" value="1"/>
</dbReference>
<feature type="compositionally biased region" description="Polar residues" evidence="5">
    <location>
        <begin position="431"/>
        <end position="451"/>
    </location>
</feature>
<dbReference type="InterPro" id="IPR005821">
    <property type="entry name" value="Ion_trans_dom"/>
</dbReference>
<protein>
    <recommendedName>
        <fullName evidence="7">Ion transport domain-containing protein</fullName>
    </recommendedName>
</protein>
<dbReference type="Gene3D" id="1.10.287.70">
    <property type="match status" value="1"/>
</dbReference>
<dbReference type="OrthoDB" id="2984333at2759"/>
<sequence length="876" mass="100094">MIRQRPASYPTGPEPVPVPTKRYVSDPAKLAHQVKPFTKESLERLERKTIQLVREYGFQPKRKLSVEDGSRLPSKFEPFPKKLYAIYTLEMLIKTIAKGFILNKYTYLRNPWNWLDFVVITSGYATIGVEGANLAGLRTFRVLRALKTISILPGLKTIINALLHSFKQLAEVMTLTIFCLMVFALFALQVYKGELRNKCVSKMPDTNDDWYNWTRDPDNWLRHDATDDPILCGNVTGSRHCPHTHTCLCVGENPNHGYTSFDNFLWSMLTTFQLITLDYWENVYNMVLASCGPISVSFFTVVVFFGSFYLINLMLAERKKELVDHREDSTFSFDPTNLNVKRLSRHKMKKIDARKGVLLSSYTRKKTRRRKRTKSKTEAPSSNVSDKDFPTPSPNKTARSVTPSRSPSPKPAAQKQHTLHPNKMTVGPSKSAMQSRQASSNSGEGKQSSLDDSGVVDDHEEGDATSEDAGRLEVTPATTRRVKVIRCNGVGTDKKKPPEMYTDYLSHIVVIDSELPDRNCSCCERCCTDYEGWLQFQQGLYRIVKDPLFELAITICIVLNTMFLAMEHHGMSESVLRALDVGNKGPGICLAVFLPTLVMGNFMVLNLFLALLLNSFNSEELKHRKEEVGDESKLAQSFQRIRDLVRNRRLQEQETNSRLEQIVREVMQRHAEEKEAKKFPRDKRSYQEAMNRPISIISYDIPEYQLDKDKRYALLLKEPEAPPPKYHENATNLQPWQTLVSYVDELTLGRDSKGLGVGNFPGFGNQKPPKVPSNCFPKQFYERCACLDKCASSEYGLKWTKFRTRVLDIVDTSSFEWFILVLIFASSVTLCFEDIHLDENPQTENAALLDQFYFFDYFRCRDAVQMGGLGILQVLQ</sequence>
<feature type="region of interest" description="Disordered" evidence="5">
    <location>
        <begin position="362"/>
        <end position="475"/>
    </location>
</feature>
<dbReference type="Proteomes" id="UP001152799">
    <property type="component" value="Chromosome 16"/>
</dbReference>
<evidence type="ECO:0000256" key="5">
    <source>
        <dbReference type="SAM" id="MobiDB-lite"/>
    </source>
</evidence>
<dbReference type="GO" id="GO:0086010">
    <property type="term" value="P:membrane depolarization during action potential"/>
    <property type="evidence" value="ECO:0007669"/>
    <property type="project" value="TreeGrafter"/>
</dbReference>
<feature type="domain" description="Ion transport" evidence="7">
    <location>
        <begin position="85"/>
        <end position="316"/>
    </location>
</feature>
<feature type="compositionally biased region" description="Basic residues" evidence="5">
    <location>
        <begin position="363"/>
        <end position="374"/>
    </location>
</feature>
<organism evidence="8 9">
    <name type="scientific">Ceutorhynchus assimilis</name>
    <name type="common">cabbage seed weevil</name>
    <dbReference type="NCBI Taxonomy" id="467358"/>
    <lineage>
        <taxon>Eukaryota</taxon>
        <taxon>Metazoa</taxon>
        <taxon>Ecdysozoa</taxon>
        <taxon>Arthropoda</taxon>
        <taxon>Hexapoda</taxon>
        <taxon>Insecta</taxon>
        <taxon>Pterygota</taxon>
        <taxon>Neoptera</taxon>
        <taxon>Endopterygota</taxon>
        <taxon>Coleoptera</taxon>
        <taxon>Polyphaga</taxon>
        <taxon>Cucujiformia</taxon>
        <taxon>Curculionidae</taxon>
        <taxon>Ceutorhynchinae</taxon>
        <taxon>Ceutorhynchus</taxon>
    </lineage>
</organism>
<evidence type="ECO:0000256" key="4">
    <source>
        <dbReference type="ARBA" id="ARBA00023136"/>
    </source>
</evidence>
<dbReference type="PANTHER" id="PTHR10037">
    <property type="entry name" value="VOLTAGE-GATED CATION CHANNEL CALCIUM AND SODIUM"/>
    <property type="match status" value="1"/>
</dbReference>
<dbReference type="EMBL" id="OU892292">
    <property type="protein sequence ID" value="CAG9763895.1"/>
    <property type="molecule type" value="Genomic_DNA"/>
</dbReference>
<keyword evidence="9" id="KW-1185">Reference proteome</keyword>
<feature type="transmembrane region" description="Helical" evidence="6">
    <location>
        <begin position="172"/>
        <end position="191"/>
    </location>
</feature>
<gene>
    <name evidence="8" type="ORF">CEUTPL_LOCUS4545</name>
</gene>
<proteinExistence type="predicted"/>
<feature type="compositionally biased region" description="Polar residues" evidence="5">
    <location>
        <begin position="394"/>
        <end position="407"/>
    </location>
</feature>
<dbReference type="Gene3D" id="1.20.120.350">
    <property type="entry name" value="Voltage-gated potassium channels. Chain C"/>
    <property type="match status" value="2"/>
</dbReference>
<evidence type="ECO:0000313" key="8">
    <source>
        <dbReference type="EMBL" id="CAG9763895.1"/>
    </source>
</evidence>